<evidence type="ECO:0000313" key="3">
    <source>
        <dbReference type="Proteomes" id="UP000464657"/>
    </source>
</evidence>
<dbReference type="EMBL" id="CP019288">
    <property type="protein sequence ID" value="QHI37237.1"/>
    <property type="molecule type" value="Genomic_DNA"/>
</dbReference>
<gene>
    <name evidence="2" type="ORF">IMCC3317_26150</name>
</gene>
<accession>A0A7L4ZL91</accession>
<feature type="transmembrane region" description="Helical" evidence="1">
    <location>
        <begin position="25"/>
        <end position="48"/>
    </location>
</feature>
<keyword evidence="1" id="KW-1133">Transmembrane helix</keyword>
<reference evidence="2 3" key="1">
    <citation type="journal article" date="2013" name="Int. J. Syst. Evol. Microbiol.">
        <title>Kordia antarctica sp. nov., isolated from Antarctic seawater.</title>
        <authorList>
            <person name="Baek K."/>
            <person name="Choi A."/>
            <person name="Kang I."/>
            <person name="Lee K."/>
            <person name="Cho J.C."/>
        </authorList>
    </citation>
    <scope>NUCLEOTIDE SEQUENCE [LARGE SCALE GENOMIC DNA]</scope>
    <source>
        <strain evidence="2 3">IMCC3317</strain>
    </source>
</reference>
<dbReference type="KEGG" id="kan:IMCC3317_26150"/>
<keyword evidence="1" id="KW-0472">Membrane</keyword>
<dbReference type="AlphaFoldDB" id="A0A7L4ZL91"/>
<keyword evidence="1" id="KW-0812">Transmembrane</keyword>
<name>A0A7L4ZL91_9FLAO</name>
<evidence type="ECO:0000256" key="1">
    <source>
        <dbReference type="SAM" id="Phobius"/>
    </source>
</evidence>
<dbReference type="Proteomes" id="UP000464657">
    <property type="component" value="Chromosome"/>
</dbReference>
<proteinExistence type="predicted"/>
<protein>
    <submittedName>
        <fullName evidence="2">Uncharacterized protein</fullName>
    </submittedName>
</protein>
<feature type="transmembrane region" description="Helical" evidence="1">
    <location>
        <begin position="55"/>
        <end position="72"/>
    </location>
</feature>
<evidence type="ECO:0000313" key="2">
    <source>
        <dbReference type="EMBL" id="QHI37237.1"/>
    </source>
</evidence>
<keyword evidence="3" id="KW-1185">Reference proteome</keyword>
<sequence length="85" mass="10081">MAEIQKDLRVFVSVLGFWWDDSSQIISSLKFFINTLILNVLIYSFYFLKRLGKNPVLGFSFCTIWLFSFFIPPNNFSFSNFFAER</sequence>
<organism evidence="2 3">
    <name type="scientific">Kordia antarctica</name>
    <dbReference type="NCBI Taxonomy" id="1218801"/>
    <lineage>
        <taxon>Bacteria</taxon>
        <taxon>Pseudomonadati</taxon>
        <taxon>Bacteroidota</taxon>
        <taxon>Flavobacteriia</taxon>
        <taxon>Flavobacteriales</taxon>
        <taxon>Flavobacteriaceae</taxon>
        <taxon>Kordia</taxon>
    </lineage>
</organism>